<keyword evidence="2 6" id="KW-0489">Methyltransferase</keyword>
<dbReference type="PROSITE" id="PS01183">
    <property type="entry name" value="UBIE_1"/>
    <property type="match status" value="1"/>
</dbReference>
<dbReference type="Pfam" id="PF01209">
    <property type="entry name" value="Ubie_methyltran"/>
    <property type="match status" value="1"/>
</dbReference>
<dbReference type="InterPro" id="IPR023576">
    <property type="entry name" value="UbiE/COQ5_MeTrFase_CS"/>
</dbReference>
<dbReference type="UniPathway" id="UPA00079">
    <property type="reaction ID" value="UER00169"/>
</dbReference>
<proteinExistence type="inferred from homology"/>
<dbReference type="GO" id="GO:0032259">
    <property type="term" value="P:methylation"/>
    <property type="evidence" value="ECO:0007669"/>
    <property type="project" value="UniProtKB-KW"/>
</dbReference>
<dbReference type="EC" id="2.1.1.201" evidence="6"/>
<keyword evidence="5 6" id="KW-0949">S-adenosyl-L-methionine</keyword>
<keyword evidence="1 6" id="KW-0474">Menaquinone biosynthesis</keyword>
<comment type="caution">
    <text evidence="7">The sequence shown here is derived from an EMBL/GenBank/DDBJ whole genome shotgun (WGS) entry which is preliminary data.</text>
</comment>
<dbReference type="NCBIfam" id="TIGR01934">
    <property type="entry name" value="MenG_MenH_UbiE"/>
    <property type="match status" value="1"/>
</dbReference>
<evidence type="ECO:0000313" key="8">
    <source>
        <dbReference type="Proteomes" id="UP000316688"/>
    </source>
</evidence>
<dbReference type="UniPathway" id="UPA00232"/>
<comment type="catalytic activity">
    <reaction evidence="6">
        <text>a 2-methoxy-6-(all-trans-polyprenyl)benzene-1,4-diol + S-adenosyl-L-methionine = a 5-methoxy-2-methyl-3-(all-trans-polyprenyl)benzene-1,4-diol + S-adenosyl-L-homocysteine + H(+)</text>
        <dbReference type="Rhea" id="RHEA:28286"/>
        <dbReference type="Rhea" id="RHEA-COMP:10858"/>
        <dbReference type="Rhea" id="RHEA-COMP:10859"/>
        <dbReference type="ChEBI" id="CHEBI:15378"/>
        <dbReference type="ChEBI" id="CHEBI:57856"/>
        <dbReference type="ChEBI" id="CHEBI:59789"/>
        <dbReference type="ChEBI" id="CHEBI:84166"/>
        <dbReference type="ChEBI" id="CHEBI:84167"/>
        <dbReference type="EC" id="2.1.1.201"/>
    </reaction>
</comment>
<dbReference type="Proteomes" id="UP000316688">
    <property type="component" value="Unassembled WGS sequence"/>
</dbReference>
<comment type="pathway">
    <text evidence="6">Cofactor biosynthesis; ubiquinone biosynthesis.</text>
</comment>
<dbReference type="EMBL" id="VMKP01000001">
    <property type="protein sequence ID" value="TVO66321.1"/>
    <property type="molecule type" value="Genomic_DNA"/>
</dbReference>
<comment type="pathway">
    <text evidence="6">Quinol/quinone metabolism; menaquinone biosynthesis; menaquinol from 1,4-dihydroxy-2-naphthoate: step 2/2.</text>
</comment>
<dbReference type="CDD" id="cd02440">
    <property type="entry name" value="AdoMet_MTases"/>
    <property type="match status" value="1"/>
</dbReference>
<evidence type="ECO:0000256" key="5">
    <source>
        <dbReference type="ARBA" id="ARBA00022691"/>
    </source>
</evidence>
<comment type="function">
    <text evidence="6">Methyltransferase required for the conversion of demethylmenaquinol (DMKH2) to menaquinol (MKH2) and the conversion of 2-polyprenyl-6-methoxy-1,4-benzoquinol (DDMQH2) to 2-polyprenyl-3-methyl-6-methoxy-1,4-benzoquinol (DMQH2).</text>
</comment>
<dbReference type="GO" id="GO:0009234">
    <property type="term" value="P:menaquinone biosynthetic process"/>
    <property type="evidence" value="ECO:0007669"/>
    <property type="project" value="UniProtKB-UniRule"/>
</dbReference>
<dbReference type="SUPFAM" id="SSF53335">
    <property type="entry name" value="S-adenosyl-L-methionine-dependent methyltransferases"/>
    <property type="match status" value="1"/>
</dbReference>
<dbReference type="GO" id="GO:0008425">
    <property type="term" value="F:2-methoxy-6-polyprenyl-1,4-benzoquinol methyltransferase activity"/>
    <property type="evidence" value="ECO:0007669"/>
    <property type="project" value="UniProtKB-UniRule"/>
</dbReference>
<dbReference type="AlphaFoldDB" id="A0A557RMC1"/>
<organism evidence="7 8">
    <name type="scientific">Spiribacter aquaticus</name>
    <dbReference type="NCBI Taxonomy" id="1935996"/>
    <lineage>
        <taxon>Bacteria</taxon>
        <taxon>Pseudomonadati</taxon>
        <taxon>Pseudomonadota</taxon>
        <taxon>Gammaproteobacteria</taxon>
        <taxon>Chromatiales</taxon>
        <taxon>Ectothiorhodospiraceae</taxon>
        <taxon>Spiribacter</taxon>
    </lineage>
</organism>
<comment type="catalytic activity">
    <reaction evidence="6">
        <text>a 2-demethylmenaquinol + S-adenosyl-L-methionine = a menaquinol + S-adenosyl-L-homocysteine + H(+)</text>
        <dbReference type="Rhea" id="RHEA:42640"/>
        <dbReference type="Rhea" id="RHEA-COMP:9539"/>
        <dbReference type="Rhea" id="RHEA-COMP:9563"/>
        <dbReference type="ChEBI" id="CHEBI:15378"/>
        <dbReference type="ChEBI" id="CHEBI:18151"/>
        <dbReference type="ChEBI" id="CHEBI:55437"/>
        <dbReference type="ChEBI" id="CHEBI:57856"/>
        <dbReference type="ChEBI" id="CHEBI:59789"/>
        <dbReference type="EC" id="2.1.1.163"/>
    </reaction>
</comment>
<dbReference type="HAMAP" id="MF_01813">
    <property type="entry name" value="MenG_UbiE_methyltr"/>
    <property type="match status" value="1"/>
</dbReference>
<dbReference type="PROSITE" id="PS51608">
    <property type="entry name" value="SAM_MT_UBIE"/>
    <property type="match status" value="1"/>
</dbReference>
<dbReference type="PANTHER" id="PTHR43591:SF24">
    <property type="entry name" value="2-METHOXY-6-POLYPRENYL-1,4-BENZOQUINOL METHYLASE, MITOCHONDRIAL"/>
    <property type="match status" value="1"/>
</dbReference>
<dbReference type="EC" id="2.1.1.163" evidence="6"/>
<dbReference type="RefSeq" id="WP_069133844.1">
    <property type="nucleotide sequence ID" value="NZ_VMKP01000001.1"/>
</dbReference>
<evidence type="ECO:0000256" key="1">
    <source>
        <dbReference type="ARBA" id="ARBA00022428"/>
    </source>
</evidence>
<dbReference type="InterPro" id="IPR004033">
    <property type="entry name" value="UbiE/COQ5_MeTrFase"/>
</dbReference>
<feature type="binding site" evidence="6">
    <location>
        <position position="98"/>
    </location>
    <ligand>
        <name>S-adenosyl-L-methionine</name>
        <dbReference type="ChEBI" id="CHEBI:59789"/>
    </ligand>
</feature>
<name>A0A557RMC1_9GAMM</name>
<comment type="similarity">
    <text evidence="6">Belongs to the class I-like SAM-binding methyltransferase superfamily. MenG/UbiE family.</text>
</comment>
<sequence length="254" mass="28383">MTGSDPDRHDETHFGYQRVPVAEKARRVGEVFSSVASRYDVMNDLMSAGLHRLWKRQALRLINARPGQRVLDLAAGTGDLARGLADQVGPEGEVIVSDINAAMLETGRDRLLDEGVTGNLEYVLANAEQLPFRPRQFDRISIGFGLRNVTRIPEALQAMREALRPGGQVVILEFSSLYLTPLQPVYDLYSFRMLPLMGRLVAQDADSYRYLAESIRQHPDQETLKMMMEAAGFEDVDYINLSGGVVALHHGHVY</sequence>
<keyword evidence="3 6" id="KW-0808">Transferase</keyword>
<dbReference type="GO" id="GO:0009060">
    <property type="term" value="P:aerobic respiration"/>
    <property type="evidence" value="ECO:0007669"/>
    <property type="project" value="UniProtKB-UniRule"/>
</dbReference>
<evidence type="ECO:0000256" key="3">
    <source>
        <dbReference type="ARBA" id="ARBA00022679"/>
    </source>
</evidence>
<keyword evidence="4 6" id="KW-0831">Ubiquinone biosynthesis</keyword>
<evidence type="ECO:0000256" key="2">
    <source>
        <dbReference type="ARBA" id="ARBA00022603"/>
    </source>
</evidence>
<keyword evidence="8" id="KW-1185">Reference proteome</keyword>
<comment type="caution">
    <text evidence="6">Lacks conserved residue(s) required for the propagation of feature annotation.</text>
</comment>
<evidence type="ECO:0000313" key="7">
    <source>
        <dbReference type="EMBL" id="TVO66321.1"/>
    </source>
</evidence>
<dbReference type="PANTHER" id="PTHR43591">
    <property type="entry name" value="METHYLTRANSFERASE"/>
    <property type="match status" value="1"/>
</dbReference>
<accession>A0A557RMC1</accession>
<dbReference type="GO" id="GO:0043770">
    <property type="term" value="F:demethylmenaquinone methyltransferase activity"/>
    <property type="evidence" value="ECO:0007669"/>
    <property type="project" value="UniProtKB-UniRule"/>
</dbReference>
<reference evidence="7 8" key="1">
    <citation type="submission" date="2019-07" db="EMBL/GenBank/DDBJ databases">
        <title>Reclasification of Spiribacter aquaticus.</title>
        <authorList>
            <person name="Leon M.J."/>
            <person name="Sanchez-Porro C."/>
            <person name="Ventosa A."/>
        </authorList>
    </citation>
    <scope>NUCLEOTIDE SEQUENCE [LARGE SCALE GENOMIC DNA]</scope>
    <source>
        <strain evidence="7 8">SP30</strain>
    </source>
</reference>
<feature type="binding site" evidence="6">
    <location>
        <position position="77"/>
    </location>
    <ligand>
        <name>S-adenosyl-L-methionine</name>
        <dbReference type="ChEBI" id="CHEBI:59789"/>
    </ligand>
</feature>
<dbReference type="InterPro" id="IPR029063">
    <property type="entry name" value="SAM-dependent_MTases_sf"/>
</dbReference>
<protein>
    <recommendedName>
        <fullName evidence="6">Ubiquinone/menaquinone biosynthesis C-methyltransferase UbiE</fullName>
        <ecNumber evidence="6">2.1.1.163</ecNumber>
        <ecNumber evidence="6">2.1.1.201</ecNumber>
    </recommendedName>
    <alternativeName>
        <fullName evidence="6">2-methoxy-6-polyprenyl-1,4-benzoquinol methylase</fullName>
    </alternativeName>
    <alternativeName>
        <fullName evidence="6">Demethylmenaquinone methyltransferase</fullName>
    </alternativeName>
</protein>
<feature type="binding site" evidence="6">
    <location>
        <begin position="126"/>
        <end position="127"/>
    </location>
    <ligand>
        <name>S-adenosyl-L-methionine</name>
        <dbReference type="ChEBI" id="CHEBI:59789"/>
    </ligand>
</feature>
<evidence type="ECO:0000256" key="4">
    <source>
        <dbReference type="ARBA" id="ARBA00022688"/>
    </source>
</evidence>
<evidence type="ECO:0000256" key="6">
    <source>
        <dbReference type="HAMAP-Rule" id="MF_01813"/>
    </source>
</evidence>
<dbReference type="Gene3D" id="3.40.50.150">
    <property type="entry name" value="Vaccinia Virus protein VP39"/>
    <property type="match status" value="1"/>
</dbReference>
<gene>
    <name evidence="6" type="primary">ubiE</name>
    <name evidence="7" type="ORF">FPL11_01120</name>
</gene>